<comment type="caution">
    <text evidence="7">The sequence shown here is derived from an EMBL/GenBank/DDBJ whole genome shotgun (WGS) entry which is preliminary data.</text>
</comment>
<dbReference type="InterPro" id="IPR002376">
    <property type="entry name" value="Formyl_transf_N"/>
</dbReference>
<protein>
    <recommendedName>
        <fullName evidence="2">phosphoribosylglycinamide formyltransferase 1</fullName>
        <ecNumber evidence="2">2.1.2.2</ecNumber>
    </recommendedName>
</protein>
<dbReference type="InterPro" id="IPR036477">
    <property type="entry name" value="Formyl_transf_N_sf"/>
</dbReference>
<evidence type="ECO:0000256" key="5">
    <source>
        <dbReference type="SAM" id="MobiDB-lite"/>
    </source>
</evidence>
<evidence type="ECO:0000313" key="7">
    <source>
        <dbReference type="EMBL" id="CAK0821141.1"/>
    </source>
</evidence>
<comment type="pathway">
    <text evidence="1">Purine metabolism; IMP biosynthesis via de novo pathway; N(2)-formyl-N(1)-(5-phospho-D-ribosyl)glycinamide from N(1)-(5-phospho-D-ribosyl)glycinamide (10-formyl THF route): step 1/1.</text>
</comment>
<dbReference type="PANTHER" id="PTHR43369:SF2">
    <property type="entry name" value="PHOSPHORIBOSYLGLYCINAMIDE FORMYLTRANSFERASE"/>
    <property type="match status" value="1"/>
</dbReference>
<sequence>MRALAYLRRAPCGAACRSLGAARALATAAPAGGAFAPRLGQRVCAGWAAGAAGVGAACLAAPRQVAPARGEEPPPPAGPSGGGGSEPPGAGPRGPARGQRAAAVACEDSSSPGARPVRVALVGSTRGSSSQAVIDAIKAGVLNAEIVVVVSNKASAGILERARGEGLKAVHVPCKKGTPRAEYDAVVTRVMQDEGVDLVMLVGYMRIVSPEFCRAWARRCINIHPISCCQSTPVAWISRFTRPCWMRKRRRADAQCTSSQRRSTVAPWSCRGLSPLWPTTRRSLSRQRSRPRIEGLRWWMPCAPSARAGRPSSGDPQLAALLPLPLLLLPRHRGCPIGGARGMHHFVWAPR</sequence>
<organism evidence="7 8">
    <name type="scientific">Prorocentrum cordatum</name>
    <dbReference type="NCBI Taxonomy" id="2364126"/>
    <lineage>
        <taxon>Eukaryota</taxon>
        <taxon>Sar</taxon>
        <taxon>Alveolata</taxon>
        <taxon>Dinophyceae</taxon>
        <taxon>Prorocentrales</taxon>
        <taxon>Prorocentraceae</taxon>
        <taxon>Prorocentrum</taxon>
    </lineage>
</organism>
<dbReference type="EC" id="2.1.2.2" evidence="2"/>
<feature type="compositionally biased region" description="Low complexity" evidence="5">
    <location>
        <begin position="93"/>
        <end position="103"/>
    </location>
</feature>
<dbReference type="PANTHER" id="PTHR43369">
    <property type="entry name" value="PHOSPHORIBOSYLGLYCINAMIDE FORMYLTRANSFERASE"/>
    <property type="match status" value="1"/>
</dbReference>
<accession>A0ABN9RS82</accession>
<name>A0ABN9RS82_9DINO</name>
<dbReference type="Proteomes" id="UP001189429">
    <property type="component" value="Unassembled WGS sequence"/>
</dbReference>
<dbReference type="Pfam" id="PF00551">
    <property type="entry name" value="Formyl_trans_N"/>
    <property type="match status" value="1"/>
</dbReference>
<feature type="domain" description="Formyl transferase N-terminal" evidence="6">
    <location>
        <begin position="118"/>
        <end position="225"/>
    </location>
</feature>
<reference evidence="7" key="1">
    <citation type="submission" date="2023-10" db="EMBL/GenBank/DDBJ databases">
        <authorList>
            <person name="Chen Y."/>
            <person name="Shah S."/>
            <person name="Dougan E. K."/>
            <person name="Thang M."/>
            <person name="Chan C."/>
        </authorList>
    </citation>
    <scope>NUCLEOTIDE SEQUENCE [LARGE SCALE GENOMIC DNA]</scope>
</reference>
<dbReference type="SUPFAM" id="SSF53328">
    <property type="entry name" value="Formyltransferase"/>
    <property type="match status" value="1"/>
</dbReference>
<dbReference type="EMBL" id="CAUYUJ010007557">
    <property type="protein sequence ID" value="CAK0821141.1"/>
    <property type="molecule type" value="Genomic_DNA"/>
</dbReference>
<evidence type="ECO:0000256" key="2">
    <source>
        <dbReference type="ARBA" id="ARBA00012254"/>
    </source>
</evidence>
<evidence type="ECO:0000256" key="4">
    <source>
        <dbReference type="ARBA" id="ARBA00022755"/>
    </source>
</evidence>
<proteinExistence type="predicted"/>
<keyword evidence="3" id="KW-0808">Transferase</keyword>
<feature type="region of interest" description="Disordered" evidence="5">
    <location>
        <begin position="65"/>
        <end position="113"/>
    </location>
</feature>
<keyword evidence="4" id="KW-0658">Purine biosynthesis</keyword>
<evidence type="ECO:0000256" key="1">
    <source>
        <dbReference type="ARBA" id="ARBA00005054"/>
    </source>
</evidence>
<gene>
    <name evidence="7" type="ORF">PCOR1329_LOCUS22548</name>
</gene>
<evidence type="ECO:0000256" key="3">
    <source>
        <dbReference type="ARBA" id="ARBA00022679"/>
    </source>
</evidence>
<keyword evidence="8" id="KW-1185">Reference proteome</keyword>
<dbReference type="Gene3D" id="3.40.50.170">
    <property type="entry name" value="Formyl transferase, N-terminal domain"/>
    <property type="match status" value="1"/>
</dbReference>
<evidence type="ECO:0000313" key="8">
    <source>
        <dbReference type="Proteomes" id="UP001189429"/>
    </source>
</evidence>
<evidence type="ECO:0000259" key="6">
    <source>
        <dbReference type="Pfam" id="PF00551"/>
    </source>
</evidence>